<sequence length="225" mass="24638">MSLSLFLLWITSVNNDGITVDRWVDEQAGLEAVIITIPTNQNHGFGVIDVPNKSPGDDILSYWQPDRYSLMINGGYFEDDFSPTGLCRIDGKVINSSIDPKLSGFLAIDGQGKLALLTKHDQRDAFPTVLQSGPYVIDPGGRIGIHSRSGAAARRTLVGVTNDGDIMIIVTEPIYLYDLAVLVSNRLPKIERLLNLDGGPSTALAVEGQVVRNRWPVRNYVFKGD</sequence>
<evidence type="ECO:0000313" key="2">
    <source>
        <dbReference type="EMBL" id="QTD49620.1"/>
    </source>
</evidence>
<accession>A0A8A4TJ95</accession>
<dbReference type="KEGG" id="scor:J3U87_28875"/>
<dbReference type="Proteomes" id="UP000663929">
    <property type="component" value="Chromosome"/>
</dbReference>
<keyword evidence="2" id="KW-0326">Glycosidase</keyword>
<dbReference type="RefSeq" id="WP_237379252.1">
    <property type="nucleotide sequence ID" value="NZ_CP071793.1"/>
</dbReference>
<proteinExistence type="predicted"/>
<reference evidence="2" key="1">
    <citation type="submission" date="2021-03" db="EMBL/GenBank/DDBJ databases">
        <title>Acanthopleuribacteraceae sp. M133.</title>
        <authorList>
            <person name="Wang G."/>
        </authorList>
    </citation>
    <scope>NUCLEOTIDE SEQUENCE</scope>
    <source>
        <strain evidence="2">M133</strain>
    </source>
</reference>
<keyword evidence="2" id="KW-0378">Hydrolase</keyword>
<evidence type="ECO:0000313" key="3">
    <source>
        <dbReference type="Proteomes" id="UP000663929"/>
    </source>
</evidence>
<dbReference type="AlphaFoldDB" id="A0A8A4TJ95"/>
<feature type="domain" description="Phosphodiester glycosidase" evidence="1">
    <location>
        <begin position="69"/>
        <end position="214"/>
    </location>
</feature>
<evidence type="ECO:0000259" key="1">
    <source>
        <dbReference type="Pfam" id="PF09992"/>
    </source>
</evidence>
<protein>
    <submittedName>
        <fullName evidence="2">Phosphodiester glycosidase family protein</fullName>
    </submittedName>
</protein>
<dbReference type="Pfam" id="PF09992">
    <property type="entry name" value="NAGPA"/>
    <property type="match status" value="1"/>
</dbReference>
<dbReference type="InterPro" id="IPR018711">
    <property type="entry name" value="NAGPA"/>
</dbReference>
<dbReference type="GO" id="GO:0016798">
    <property type="term" value="F:hydrolase activity, acting on glycosyl bonds"/>
    <property type="evidence" value="ECO:0007669"/>
    <property type="project" value="UniProtKB-KW"/>
</dbReference>
<name>A0A8A4TJ95_SULCO</name>
<keyword evidence="3" id="KW-1185">Reference proteome</keyword>
<organism evidence="2 3">
    <name type="scientific">Sulfidibacter corallicola</name>
    <dbReference type="NCBI Taxonomy" id="2818388"/>
    <lineage>
        <taxon>Bacteria</taxon>
        <taxon>Pseudomonadati</taxon>
        <taxon>Acidobacteriota</taxon>
        <taxon>Holophagae</taxon>
        <taxon>Acanthopleuribacterales</taxon>
        <taxon>Acanthopleuribacteraceae</taxon>
        <taxon>Sulfidibacter</taxon>
    </lineage>
</organism>
<dbReference type="EMBL" id="CP071793">
    <property type="protein sequence ID" value="QTD49620.1"/>
    <property type="molecule type" value="Genomic_DNA"/>
</dbReference>
<gene>
    <name evidence="2" type="ORF">J3U87_28875</name>
</gene>